<sequence>VSEEYRVVIVLCSPKKEKEVHDRLHQQDLKEVEQHRPKAAIAIGKSDTFNENEKDIDKAPDGAA</sequence>
<dbReference type="AlphaFoldDB" id="A0A420JAX1"/>
<organism evidence="2 3">
    <name type="scientific">Golovinomyces cichoracearum</name>
    <dbReference type="NCBI Taxonomy" id="62708"/>
    <lineage>
        <taxon>Eukaryota</taxon>
        <taxon>Fungi</taxon>
        <taxon>Dikarya</taxon>
        <taxon>Ascomycota</taxon>
        <taxon>Pezizomycotina</taxon>
        <taxon>Leotiomycetes</taxon>
        <taxon>Erysiphales</taxon>
        <taxon>Erysiphaceae</taxon>
        <taxon>Golovinomyces</taxon>
    </lineage>
</organism>
<evidence type="ECO:0000313" key="3">
    <source>
        <dbReference type="Proteomes" id="UP000285326"/>
    </source>
</evidence>
<proteinExistence type="predicted"/>
<feature type="non-terminal residue" evidence="2">
    <location>
        <position position="1"/>
    </location>
</feature>
<protein>
    <submittedName>
        <fullName evidence="2">Uncharacterized protein</fullName>
    </submittedName>
</protein>
<evidence type="ECO:0000313" key="2">
    <source>
        <dbReference type="EMBL" id="RKF83916.1"/>
    </source>
</evidence>
<feature type="region of interest" description="Disordered" evidence="1">
    <location>
        <begin position="38"/>
        <end position="64"/>
    </location>
</feature>
<evidence type="ECO:0000256" key="1">
    <source>
        <dbReference type="SAM" id="MobiDB-lite"/>
    </source>
</evidence>
<accession>A0A420JAX1</accession>
<name>A0A420JAX1_9PEZI</name>
<dbReference type="Proteomes" id="UP000285326">
    <property type="component" value="Unassembled WGS sequence"/>
</dbReference>
<dbReference type="EMBL" id="MCBS01015128">
    <property type="protein sequence ID" value="RKF83916.1"/>
    <property type="molecule type" value="Genomic_DNA"/>
</dbReference>
<comment type="caution">
    <text evidence="2">The sequence shown here is derived from an EMBL/GenBank/DDBJ whole genome shotgun (WGS) entry which is preliminary data.</text>
</comment>
<gene>
    <name evidence="2" type="ORF">GcM1_151007</name>
</gene>
<reference evidence="2 3" key="1">
    <citation type="journal article" date="2018" name="BMC Genomics">
        <title>Comparative genome analyses reveal sequence features reflecting distinct modes of host-adaptation between dicot and monocot powdery mildew.</title>
        <authorList>
            <person name="Wu Y."/>
            <person name="Ma X."/>
            <person name="Pan Z."/>
            <person name="Kale S.D."/>
            <person name="Song Y."/>
            <person name="King H."/>
            <person name="Zhang Q."/>
            <person name="Presley C."/>
            <person name="Deng X."/>
            <person name="Wei C.I."/>
            <person name="Xiao S."/>
        </authorList>
    </citation>
    <scope>NUCLEOTIDE SEQUENCE [LARGE SCALE GENOMIC DNA]</scope>
    <source>
        <strain evidence="2">UMSG1</strain>
    </source>
</reference>
<feature type="compositionally biased region" description="Basic and acidic residues" evidence="1">
    <location>
        <begin position="51"/>
        <end position="64"/>
    </location>
</feature>